<organism evidence="1 2">
    <name type="scientific">Novosphingobium resinovorum</name>
    <dbReference type="NCBI Taxonomy" id="158500"/>
    <lineage>
        <taxon>Bacteria</taxon>
        <taxon>Pseudomonadati</taxon>
        <taxon>Pseudomonadota</taxon>
        <taxon>Alphaproteobacteria</taxon>
        <taxon>Sphingomonadales</taxon>
        <taxon>Sphingomonadaceae</taxon>
        <taxon>Novosphingobium</taxon>
    </lineage>
</organism>
<protein>
    <submittedName>
        <fullName evidence="1">Uncharacterized protein</fullName>
    </submittedName>
</protein>
<proteinExistence type="predicted"/>
<evidence type="ECO:0000313" key="2">
    <source>
        <dbReference type="Proteomes" id="UP000024329"/>
    </source>
</evidence>
<comment type="caution">
    <text evidence="1">The sequence shown here is derived from an EMBL/GenBank/DDBJ whole genome shotgun (WGS) entry which is preliminary data.</text>
</comment>
<dbReference type="EMBL" id="JFYZ01000072">
    <property type="protein sequence ID" value="EZP69854.1"/>
    <property type="molecule type" value="Genomic_DNA"/>
</dbReference>
<dbReference type="Proteomes" id="UP000024329">
    <property type="component" value="Unassembled WGS sequence"/>
</dbReference>
<evidence type="ECO:0000313" key="1">
    <source>
        <dbReference type="EMBL" id="EZP69854.1"/>
    </source>
</evidence>
<name>A0A031J7C3_9SPHN</name>
<gene>
    <name evidence="1" type="ORF">BV97_05538</name>
</gene>
<dbReference type="PATRIC" id="fig|158500.4.peg.5613"/>
<sequence>MFCVSLVGVLRKADLGRKDVFTIILVRNHMI</sequence>
<accession>A0A031J7C3</accession>
<reference evidence="1 2" key="1">
    <citation type="submission" date="2014-03" db="EMBL/GenBank/DDBJ databases">
        <title>Whole genome sequence of Novosphingobium resinovorum KF1.</title>
        <authorList>
            <person name="Gan H.M."/>
            <person name="Gan H.Y."/>
            <person name="Chew T.H."/>
            <person name="Savka M.A."/>
        </authorList>
    </citation>
    <scope>NUCLEOTIDE SEQUENCE [LARGE SCALE GENOMIC DNA]</scope>
    <source>
        <strain evidence="1 2">KF1</strain>
    </source>
</reference>
<dbReference type="AlphaFoldDB" id="A0A031J7C3"/>